<sequence length="225" mass="25437">MCLMGNGIYCEVESYKFELTPDERMFRDSRDKLNYLKGTQRRLMLMAKQLAHYQRNPLGGAMCKDIETRMYQQTLLAQRSHRELIAMVESYNRKLEDSEAPTPTPQSRQSSLQSDWEEVIEMAKMSVNSMCSRTPAQSSSSCETLFKSIYVVPKATASVDAHTHKSHETFPLQMTPPIEEIVELRESLKLIEQSPLFTATPVPKVVQAPVLCAAATGLRSPTSMP</sequence>
<evidence type="ECO:0000313" key="2">
    <source>
        <dbReference type="Proteomes" id="UP001140096"/>
    </source>
</evidence>
<dbReference type="EMBL" id="JANBUP010000219">
    <property type="protein sequence ID" value="KAJ2812455.1"/>
    <property type="molecule type" value="Genomic_DNA"/>
</dbReference>
<protein>
    <submittedName>
        <fullName evidence="1">Uncharacterized protein</fullName>
    </submittedName>
</protein>
<organism evidence="1 2">
    <name type="scientific">Coemansia furcata</name>
    <dbReference type="NCBI Taxonomy" id="417177"/>
    <lineage>
        <taxon>Eukaryota</taxon>
        <taxon>Fungi</taxon>
        <taxon>Fungi incertae sedis</taxon>
        <taxon>Zoopagomycota</taxon>
        <taxon>Kickxellomycotina</taxon>
        <taxon>Kickxellomycetes</taxon>
        <taxon>Kickxellales</taxon>
        <taxon>Kickxellaceae</taxon>
        <taxon>Coemansia</taxon>
    </lineage>
</organism>
<accession>A0ACC1LNY7</accession>
<gene>
    <name evidence="1" type="ORF">H4S07_001389</name>
</gene>
<dbReference type="Proteomes" id="UP001140096">
    <property type="component" value="Unassembled WGS sequence"/>
</dbReference>
<keyword evidence="2" id="KW-1185">Reference proteome</keyword>
<proteinExistence type="predicted"/>
<reference evidence="1" key="1">
    <citation type="submission" date="2022-07" db="EMBL/GenBank/DDBJ databases">
        <title>Phylogenomic reconstructions and comparative analyses of Kickxellomycotina fungi.</title>
        <authorList>
            <person name="Reynolds N.K."/>
            <person name="Stajich J.E."/>
            <person name="Barry K."/>
            <person name="Grigoriev I.V."/>
            <person name="Crous P."/>
            <person name="Smith M.E."/>
        </authorList>
    </citation>
    <scope>NUCLEOTIDE SEQUENCE</scope>
    <source>
        <strain evidence="1">CBS 102833</strain>
    </source>
</reference>
<comment type="caution">
    <text evidence="1">The sequence shown here is derived from an EMBL/GenBank/DDBJ whole genome shotgun (WGS) entry which is preliminary data.</text>
</comment>
<evidence type="ECO:0000313" key="1">
    <source>
        <dbReference type="EMBL" id="KAJ2812455.1"/>
    </source>
</evidence>
<name>A0ACC1LNY7_9FUNG</name>